<evidence type="ECO:0000313" key="3">
    <source>
        <dbReference type="EMBL" id="ORY02450.1"/>
    </source>
</evidence>
<dbReference type="GO" id="GO:0016757">
    <property type="term" value="F:glycosyltransferase activity"/>
    <property type="evidence" value="ECO:0007669"/>
    <property type="project" value="UniProtKB-KW"/>
</dbReference>
<reference evidence="3 4" key="1">
    <citation type="submission" date="2016-07" db="EMBL/GenBank/DDBJ databases">
        <title>Pervasive Adenine N6-methylation of Active Genes in Fungi.</title>
        <authorList>
            <consortium name="DOE Joint Genome Institute"/>
            <person name="Mondo S.J."/>
            <person name="Dannebaum R.O."/>
            <person name="Kuo R.C."/>
            <person name="Labutti K."/>
            <person name="Haridas S."/>
            <person name="Kuo A."/>
            <person name="Salamov A."/>
            <person name="Ahrendt S.R."/>
            <person name="Lipzen A."/>
            <person name="Sullivan W."/>
            <person name="Andreopoulos W.B."/>
            <person name="Clum A."/>
            <person name="Lindquist E."/>
            <person name="Daum C."/>
            <person name="Ramamoorthy G.K."/>
            <person name="Gryganskyi A."/>
            <person name="Culley D."/>
            <person name="Magnuson J.K."/>
            <person name="James T.Y."/>
            <person name="O'Malley M.A."/>
            <person name="Stajich J.E."/>
            <person name="Spatafora J.W."/>
            <person name="Visel A."/>
            <person name="Grigoriev I.V."/>
        </authorList>
    </citation>
    <scope>NUCLEOTIDE SEQUENCE [LARGE SCALE GENOMIC DNA]</scope>
    <source>
        <strain evidence="3 4">CBS 115471</strain>
    </source>
</reference>
<keyword evidence="2" id="KW-0732">Signal</keyword>
<dbReference type="PANTHER" id="PTHR34144">
    <property type="entry name" value="CHROMOSOME 8, WHOLE GENOME SHOTGUN SEQUENCE"/>
    <property type="match status" value="1"/>
</dbReference>
<dbReference type="STRING" id="1231657.A0A1Y1YWN2"/>
<proteinExistence type="predicted"/>
<dbReference type="Proteomes" id="UP000193144">
    <property type="component" value="Unassembled WGS sequence"/>
</dbReference>
<dbReference type="InterPro" id="IPR021047">
    <property type="entry name" value="Mannosyltransferase_CMT1"/>
</dbReference>
<comment type="caution">
    <text evidence="3">The sequence shown here is derived from an EMBL/GenBank/DDBJ whole genome shotgun (WGS) entry which is preliminary data.</text>
</comment>
<feature type="signal peptide" evidence="2">
    <location>
        <begin position="1"/>
        <end position="32"/>
    </location>
</feature>
<accession>A0A1Y1YWN2</accession>
<name>A0A1Y1YWN2_9PLEO</name>
<feature type="chain" id="PRO_5013073262" evidence="2">
    <location>
        <begin position="33"/>
        <end position="379"/>
    </location>
</feature>
<evidence type="ECO:0000313" key="4">
    <source>
        <dbReference type="Proteomes" id="UP000193144"/>
    </source>
</evidence>
<evidence type="ECO:0000256" key="2">
    <source>
        <dbReference type="SAM" id="SignalP"/>
    </source>
</evidence>
<keyword evidence="3" id="KW-0328">Glycosyltransferase</keyword>
<organism evidence="3 4">
    <name type="scientific">Clohesyomyces aquaticus</name>
    <dbReference type="NCBI Taxonomy" id="1231657"/>
    <lineage>
        <taxon>Eukaryota</taxon>
        <taxon>Fungi</taxon>
        <taxon>Dikarya</taxon>
        <taxon>Ascomycota</taxon>
        <taxon>Pezizomycotina</taxon>
        <taxon>Dothideomycetes</taxon>
        <taxon>Pleosporomycetidae</taxon>
        <taxon>Pleosporales</taxon>
        <taxon>Lindgomycetaceae</taxon>
        <taxon>Clohesyomyces</taxon>
    </lineage>
</organism>
<dbReference type="Pfam" id="PF11735">
    <property type="entry name" value="CAP59_mtransfer"/>
    <property type="match status" value="1"/>
</dbReference>
<dbReference type="OrthoDB" id="262547at2759"/>
<dbReference type="EMBL" id="MCFA01000157">
    <property type="protein sequence ID" value="ORY02450.1"/>
    <property type="molecule type" value="Genomic_DNA"/>
</dbReference>
<feature type="region of interest" description="Disordered" evidence="1">
    <location>
        <begin position="129"/>
        <end position="148"/>
    </location>
</feature>
<keyword evidence="4" id="KW-1185">Reference proteome</keyword>
<feature type="compositionally biased region" description="Polar residues" evidence="1">
    <location>
        <begin position="137"/>
        <end position="148"/>
    </location>
</feature>
<protein>
    <submittedName>
        <fullName evidence="3">Cryptococcal mannosyltransferase 1-domain-containing protein</fullName>
    </submittedName>
</protein>
<evidence type="ECO:0000256" key="1">
    <source>
        <dbReference type="SAM" id="MobiDB-lite"/>
    </source>
</evidence>
<keyword evidence="3" id="KW-0808">Transferase</keyword>
<dbReference type="PANTHER" id="PTHR34144:SF7">
    <property type="entry name" value="EXPORT PROTEIN (CAP59), PUTATIVE (AFU_ORTHOLOGUE AFUA_7G05020)-RELATED"/>
    <property type="match status" value="1"/>
</dbReference>
<dbReference type="AlphaFoldDB" id="A0A1Y1YWN2"/>
<gene>
    <name evidence="3" type="ORF">BCR34DRAFT_627540</name>
</gene>
<sequence>MTRKFLRLKRLFRHPLPRVLLVLFLLWDTLHVLHISSCQSVASLQTTSPPRNQKRIYIAAQHWNTERILRSHWNVALLALVNELGIENVFLSIYEGESHDNTKSALRTLDDALGDLNVRRNITLSESLHKDEVTKQPAGQSRSENSRGTVELRRIPFLANLRNQGLQPLRDLASRGETFDFILFLDDIVFQPGDVLALLATNKGDYAAACSLDFSKPPAYRDTSRTSRRAMEHFVPVPLTSCWNGMVAMPADPFLGMKPLRFRGISNSLAEYHLEGSECCLIHADNPLSTTKGVFLNPIVKVGYDGTTYDEIHSKEASMSARKIYAAIWQNRIYRWVTTAHLNNWMIHKRVNSWKKNGLDSEPGEFCLVNKMQAVMESG</sequence>